<sequence length="360" mass="39921">METVRDAVNELSCAFEEFKSINDARLHSLEKTGKVDNLIEQKLSRLNAEVDRTYDQLNKLQLSFKRPAFEDSEGSLSFAEQERKSAFFHYIRKGDESKLSQFEAKSLSTGSDPDGGYFIPQIVSDRIGRELADLSPIRALASVMTISSSAVDLLVDKDKAEVGWVAETGDRPETTSPKLGKIRIPVHELYAKPRATQKLLDDARVNVEEWLSNRISTKMAQVENKAFLDGNGENKPKGFLAYETVVRGGLEWGKIEHLITGKKGAFAEANPEDILVEAIHAMKAEYQKGAVWLMSPSAHAAARKLKDKNGLYLWHPGLGTEPISTLLGYKVVIVDDMPSLTADTASNSIVFANMKEGYQI</sequence>
<protein>
    <submittedName>
        <fullName evidence="3">Phage capsid family protein</fullName>
    </submittedName>
</protein>
<dbReference type="NCBIfam" id="TIGR01554">
    <property type="entry name" value="major_cap_HK97"/>
    <property type="match status" value="1"/>
</dbReference>
<accession>A0A0K8MDB0</accession>
<name>A0A0K8MDB0_9PROT</name>
<dbReference type="Proteomes" id="UP000036771">
    <property type="component" value="Unassembled WGS sequence"/>
</dbReference>
<dbReference type="OrthoDB" id="9786516at2"/>
<evidence type="ECO:0000313" key="3">
    <source>
        <dbReference type="EMBL" id="GAO98213.1"/>
    </source>
</evidence>
<dbReference type="Gene3D" id="3.30.2400.10">
    <property type="entry name" value="Major capsid protein gp5"/>
    <property type="match status" value="1"/>
</dbReference>
<dbReference type="Pfam" id="PF05065">
    <property type="entry name" value="Phage_capsid"/>
    <property type="match status" value="1"/>
</dbReference>
<gene>
    <name evidence="3" type="ORF">Cva_00861</name>
</gene>
<evidence type="ECO:0000256" key="1">
    <source>
        <dbReference type="ARBA" id="ARBA00004328"/>
    </source>
</evidence>
<dbReference type="Gene3D" id="3.30.2320.10">
    <property type="entry name" value="hypothetical protein PF0899 domain"/>
    <property type="match status" value="1"/>
</dbReference>
<dbReference type="InterPro" id="IPR054612">
    <property type="entry name" value="Phage_capsid-like_C"/>
</dbReference>
<dbReference type="STRING" id="1629334.Cva_00861"/>
<evidence type="ECO:0000259" key="2">
    <source>
        <dbReference type="Pfam" id="PF05065"/>
    </source>
</evidence>
<comment type="caution">
    <text evidence="3">The sequence shown here is derived from an EMBL/GenBank/DDBJ whole genome shotgun (WGS) entry which is preliminary data.</text>
</comment>
<evidence type="ECO:0000313" key="4">
    <source>
        <dbReference type="Proteomes" id="UP000036771"/>
    </source>
</evidence>
<dbReference type="SUPFAM" id="SSF56563">
    <property type="entry name" value="Major capsid protein gp5"/>
    <property type="match status" value="1"/>
</dbReference>
<feature type="domain" description="Phage capsid-like C-terminal" evidence="2">
    <location>
        <begin position="115"/>
        <end position="360"/>
    </location>
</feature>
<dbReference type="EMBL" id="BBVC01000032">
    <property type="protein sequence ID" value="GAO98213.1"/>
    <property type="molecule type" value="Genomic_DNA"/>
</dbReference>
<organism evidence="3 4">
    <name type="scientific">Caedimonas varicaedens</name>
    <dbReference type="NCBI Taxonomy" id="1629334"/>
    <lineage>
        <taxon>Bacteria</taxon>
        <taxon>Pseudomonadati</taxon>
        <taxon>Pseudomonadota</taxon>
        <taxon>Alphaproteobacteria</taxon>
        <taxon>Holosporales</taxon>
        <taxon>Caedimonadaceae</taxon>
        <taxon>Caedimonas</taxon>
    </lineage>
</organism>
<reference evidence="3 4" key="1">
    <citation type="submission" date="2015-03" db="EMBL/GenBank/DDBJ databases">
        <title>Caedibacter varicaedens, whole genome shotgun sequence.</title>
        <authorList>
            <person name="Suzuki H."/>
            <person name="Dapper A.L."/>
            <person name="Gibson A.K."/>
            <person name="Jackson C."/>
            <person name="Lee H."/>
            <person name="Pejaver V.R."/>
            <person name="Doak T."/>
            <person name="Lynch M."/>
        </authorList>
    </citation>
    <scope>NUCLEOTIDE SEQUENCE [LARGE SCALE GENOMIC DNA]</scope>
</reference>
<dbReference type="InterPro" id="IPR024455">
    <property type="entry name" value="Phage_capsid"/>
</dbReference>
<dbReference type="AlphaFoldDB" id="A0A0K8MDB0"/>
<proteinExistence type="predicted"/>
<comment type="subcellular location">
    <subcellularLocation>
        <location evidence="1">Virion</location>
    </subcellularLocation>
</comment>
<keyword evidence="4" id="KW-1185">Reference proteome</keyword>